<evidence type="ECO:0000259" key="2">
    <source>
        <dbReference type="PROSITE" id="PS51724"/>
    </source>
</evidence>
<dbReference type="InterPro" id="IPR036680">
    <property type="entry name" value="SPOR-like_sf"/>
</dbReference>
<feature type="transmembrane region" description="Helical" evidence="1">
    <location>
        <begin position="23"/>
        <end position="45"/>
    </location>
</feature>
<keyword evidence="1" id="KW-0472">Membrane</keyword>
<proteinExistence type="predicted"/>
<sequence length="173" mass="19973">MQCQCGYQQTGSRIRRCRLLSKFYFVNCSIMKHLSFLLVFVFSFLSHYGQDSIVVHKDARLDILSAKQAAVNKLTSKLTNGGMYRGYRLQIMNTRSREQAFQAKADVFSRFPEYKAYLTFQSPYFKVRVGDFMDKSDAEAARKTLSRYYPQGVYVVEDAVEYTPPAEDADLSE</sequence>
<reference evidence="3 4" key="1">
    <citation type="submission" date="2019-01" db="EMBL/GenBank/DDBJ databases">
        <title>Filimonas sp. strain TTM-71.</title>
        <authorList>
            <person name="Chen W.-M."/>
        </authorList>
    </citation>
    <scope>NUCLEOTIDE SEQUENCE [LARGE SCALE GENOMIC DNA]</scope>
    <source>
        <strain evidence="3 4">TTM-71</strain>
    </source>
</reference>
<keyword evidence="4" id="KW-1185">Reference proteome</keyword>
<dbReference type="GO" id="GO:0042834">
    <property type="term" value="F:peptidoglycan binding"/>
    <property type="evidence" value="ECO:0007669"/>
    <property type="project" value="InterPro"/>
</dbReference>
<name>A0A4Q1D2V1_9BACT</name>
<accession>A0A4Q1D2V1</accession>
<dbReference type="Proteomes" id="UP000290545">
    <property type="component" value="Unassembled WGS sequence"/>
</dbReference>
<keyword evidence="1" id="KW-1133">Transmembrane helix</keyword>
<organism evidence="3 4">
    <name type="scientific">Filimonas effusa</name>
    <dbReference type="NCBI Taxonomy" id="2508721"/>
    <lineage>
        <taxon>Bacteria</taxon>
        <taxon>Pseudomonadati</taxon>
        <taxon>Bacteroidota</taxon>
        <taxon>Chitinophagia</taxon>
        <taxon>Chitinophagales</taxon>
        <taxon>Chitinophagaceae</taxon>
        <taxon>Filimonas</taxon>
    </lineage>
</organism>
<keyword evidence="1" id="KW-0812">Transmembrane</keyword>
<dbReference type="AlphaFoldDB" id="A0A4Q1D2V1"/>
<evidence type="ECO:0000313" key="3">
    <source>
        <dbReference type="EMBL" id="RXK81411.1"/>
    </source>
</evidence>
<dbReference type="EMBL" id="SDHZ01000004">
    <property type="protein sequence ID" value="RXK81411.1"/>
    <property type="molecule type" value="Genomic_DNA"/>
</dbReference>
<feature type="domain" description="SPOR" evidence="2">
    <location>
        <begin position="81"/>
        <end position="158"/>
    </location>
</feature>
<protein>
    <submittedName>
        <fullName evidence="3">SPOR domain-containing protein</fullName>
    </submittedName>
</protein>
<comment type="caution">
    <text evidence="3">The sequence shown here is derived from an EMBL/GenBank/DDBJ whole genome shotgun (WGS) entry which is preliminary data.</text>
</comment>
<dbReference type="OrthoDB" id="2473397at2"/>
<dbReference type="PROSITE" id="PS51724">
    <property type="entry name" value="SPOR"/>
    <property type="match status" value="1"/>
</dbReference>
<dbReference type="SUPFAM" id="SSF110997">
    <property type="entry name" value="Sporulation related repeat"/>
    <property type="match status" value="1"/>
</dbReference>
<evidence type="ECO:0000256" key="1">
    <source>
        <dbReference type="SAM" id="Phobius"/>
    </source>
</evidence>
<dbReference type="Pfam" id="PF05036">
    <property type="entry name" value="SPOR"/>
    <property type="match status" value="1"/>
</dbReference>
<dbReference type="InterPro" id="IPR007730">
    <property type="entry name" value="SPOR-like_dom"/>
</dbReference>
<gene>
    <name evidence="3" type="ORF">ESB13_20985</name>
</gene>
<dbReference type="Gene3D" id="3.30.70.1070">
    <property type="entry name" value="Sporulation related repeat"/>
    <property type="match status" value="1"/>
</dbReference>
<evidence type="ECO:0000313" key="4">
    <source>
        <dbReference type="Proteomes" id="UP000290545"/>
    </source>
</evidence>